<name>A0A7J5BMS4_9MICO</name>
<evidence type="ECO:0000256" key="1">
    <source>
        <dbReference type="ARBA" id="ARBA00022729"/>
    </source>
</evidence>
<sequence length="774" mass="79766">MGDVLSSIPGASVKPFTRVALTSVGAAVAGSALAISSLAAPAFATVESPNIIEPTPGSTQINIVGFNDFHGRILDGERFAATLLQAQQGFGEDGSLVISNGDAVGASIFESQILEDQPAIDILNQVGVDSFTQGNHEFDRGLDDAAGRLQNATNGPDLAANVTKADGSKPFDEYALFTINGVTVAVVGAVTQETPSLVSPDGIAGLTFGDPVAAVNDVAARLSDGNPDNGEAQVIIASYHEGGPSSNVPIETNLANETFRHLTEDTSADVDAIYNAHTHQTYAYDAPIGDTTRPVIQAGSYGANIGQVVLTVDAAGKVTASASSVVPTLAATAIPEALKNDPRIVEIRRIVEDAKARADVLGQEVIGTQTGDITRAKQYEPGSLTVDPATGVTSGGTVTNQDDRANASSLGDMVAQSMVESVNGTGRFEADLSIMNPGGLRADLIDDDGKVTYKEAATVLPFANNLSVATVSGATLKQVLEQQWQTNPDGTVPSRAYLQLGLSDAFTYTFDSSRAAGDRITGMYLNDLPIDPAAEYHVALPTFLAAGGDNFRALTEATSVQDTGLIDLDAFVDWVKAESATESRDVDAPTGLVPDTRRNGIEIGGYPFDAPVACGDSVTLSLSGFDLASLGYIQNSTVRASTGVVDNTGTESIVTLGEAPVLVDAPNKAELTLTIPEDFATDTFDVLVDAAPSGSYAIIQVLVTCDTGSVPPTTNAPEPTTSTPATTPPVADDGSLANTGADANALVGGLVAAIVALLLGGTVIIVRRLRMRGE</sequence>
<dbReference type="GO" id="GO:0000166">
    <property type="term" value="F:nucleotide binding"/>
    <property type="evidence" value="ECO:0007669"/>
    <property type="project" value="UniProtKB-KW"/>
</dbReference>
<feature type="domain" description="5'-Nucleotidase C-terminal" evidence="6">
    <location>
        <begin position="397"/>
        <end position="555"/>
    </location>
</feature>
<dbReference type="PANTHER" id="PTHR11575:SF24">
    <property type="entry name" value="5'-NUCLEOTIDASE"/>
    <property type="match status" value="1"/>
</dbReference>
<dbReference type="PANTHER" id="PTHR11575">
    <property type="entry name" value="5'-NUCLEOTIDASE-RELATED"/>
    <property type="match status" value="1"/>
</dbReference>
<feature type="region of interest" description="Disordered" evidence="3">
    <location>
        <begin position="709"/>
        <end position="736"/>
    </location>
</feature>
<dbReference type="GO" id="GO:0008768">
    <property type="term" value="F:UDP-sugar diphosphatase activity"/>
    <property type="evidence" value="ECO:0007669"/>
    <property type="project" value="TreeGrafter"/>
</dbReference>
<dbReference type="AlphaFoldDB" id="A0A7J5BMS4"/>
<gene>
    <name evidence="7" type="ORF">F8O01_15950</name>
</gene>
<proteinExistence type="inferred from homology"/>
<dbReference type="Proteomes" id="UP000467240">
    <property type="component" value="Unassembled WGS sequence"/>
</dbReference>
<evidence type="ECO:0000259" key="5">
    <source>
        <dbReference type="Pfam" id="PF00149"/>
    </source>
</evidence>
<evidence type="ECO:0000256" key="3">
    <source>
        <dbReference type="SAM" id="MobiDB-lite"/>
    </source>
</evidence>
<accession>A0A7J5BMS4</accession>
<dbReference type="InterPro" id="IPR004843">
    <property type="entry name" value="Calcineurin-like_PHP"/>
</dbReference>
<keyword evidence="4" id="KW-0472">Membrane</keyword>
<evidence type="ECO:0000256" key="2">
    <source>
        <dbReference type="RuleBase" id="RU362119"/>
    </source>
</evidence>
<feature type="compositionally biased region" description="Low complexity" evidence="3">
    <location>
        <begin position="711"/>
        <end position="729"/>
    </location>
</feature>
<dbReference type="GO" id="GO:0030288">
    <property type="term" value="C:outer membrane-bounded periplasmic space"/>
    <property type="evidence" value="ECO:0007669"/>
    <property type="project" value="TreeGrafter"/>
</dbReference>
<dbReference type="OrthoDB" id="1016457at2"/>
<evidence type="ECO:0000313" key="8">
    <source>
        <dbReference type="Proteomes" id="UP000467240"/>
    </source>
</evidence>
<dbReference type="InterPro" id="IPR008334">
    <property type="entry name" value="5'-Nucleotdase_C"/>
</dbReference>
<dbReference type="EMBL" id="WBJZ01000026">
    <property type="protein sequence ID" value="KAB1652975.1"/>
    <property type="molecule type" value="Genomic_DNA"/>
</dbReference>
<feature type="transmembrane region" description="Helical" evidence="4">
    <location>
        <begin position="745"/>
        <end position="766"/>
    </location>
</feature>
<keyword evidence="4" id="KW-0812">Transmembrane</keyword>
<comment type="similarity">
    <text evidence="2">Belongs to the 5'-nucleotidase family.</text>
</comment>
<evidence type="ECO:0000259" key="6">
    <source>
        <dbReference type="Pfam" id="PF02872"/>
    </source>
</evidence>
<dbReference type="PRINTS" id="PR01607">
    <property type="entry name" value="APYRASEFAMLY"/>
</dbReference>
<keyword evidence="1" id="KW-0732">Signal</keyword>
<dbReference type="Pfam" id="PF00149">
    <property type="entry name" value="Metallophos"/>
    <property type="match status" value="1"/>
</dbReference>
<keyword evidence="4" id="KW-1133">Transmembrane helix</keyword>
<dbReference type="SUPFAM" id="SSF56300">
    <property type="entry name" value="Metallo-dependent phosphatases"/>
    <property type="match status" value="1"/>
</dbReference>
<dbReference type="Gene3D" id="3.60.21.10">
    <property type="match status" value="1"/>
</dbReference>
<dbReference type="Pfam" id="PF02872">
    <property type="entry name" value="5_nucleotid_C"/>
    <property type="match status" value="1"/>
</dbReference>
<comment type="caution">
    <text evidence="7">The sequence shown here is derived from an EMBL/GenBank/DDBJ whole genome shotgun (WGS) entry which is preliminary data.</text>
</comment>
<evidence type="ECO:0000313" key="7">
    <source>
        <dbReference type="EMBL" id="KAB1652975.1"/>
    </source>
</evidence>
<feature type="domain" description="Calcineurin-like phosphoesterase" evidence="5">
    <location>
        <begin position="62"/>
        <end position="280"/>
    </location>
</feature>
<dbReference type="GO" id="GO:0009166">
    <property type="term" value="P:nucleotide catabolic process"/>
    <property type="evidence" value="ECO:0007669"/>
    <property type="project" value="InterPro"/>
</dbReference>
<evidence type="ECO:0000256" key="4">
    <source>
        <dbReference type="SAM" id="Phobius"/>
    </source>
</evidence>
<reference evidence="7 8" key="1">
    <citation type="submission" date="2019-09" db="EMBL/GenBank/DDBJ databases">
        <title>Phylogeny of genus Pseudoclavibacter and closely related genus.</title>
        <authorList>
            <person name="Li Y."/>
        </authorList>
    </citation>
    <scope>NUCLEOTIDE SEQUENCE [LARGE SCALE GENOMIC DNA]</scope>
    <source>
        <strain evidence="7 8">DSM 23821</strain>
    </source>
</reference>
<dbReference type="Gene3D" id="3.90.780.10">
    <property type="entry name" value="5'-Nucleotidase, C-terminal domain"/>
    <property type="match status" value="1"/>
</dbReference>
<dbReference type="InterPro" id="IPR036907">
    <property type="entry name" value="5'-Nucleotdase_C_sf"/>
</dbReference>
<keyword evidence="2" id="KW-0378">Hydrolase</keyword>
<organism evidence="7 8">
    <name type="scientific">Pseudoclavibacter chungangensis</name>
    <dbReference type="NCBI Taxonomy" id="587635"/>
    <lineage>
        <taxon>Bacteria</taxon>
        <taxon>Bacillati</taxon>
        <taxon>Actinomycetota</taxon>
        <taxon>Actinomycetes</taxon>
        <taxon>Micrococcales</taxon>
        <taxon>Microbacteriaceae</taxon>
        <taxon>Pseudoclavibacter</taxon>
    </lineage>
</organism>
<dbReference type="InterPro" id="IPR029052">
    <property type="entry name" value="Metallo-depent_PP-like"/>
</dbReference>
<dbReference type="InterPro" id="IPR006179">
    <property type="entry name" value="5_nucleotidase/apyrase"/>
</dbReference>
<dbReference type="SUPFAM" id="SSF55816">
    <property type="entry name" value="5'-nucleotidase (syn. UDP-sugar hydrolase), C-terminal domain"/>
    <property type="match status" value="1"/>
</dbReference>
<keyword evidence="8" id="KW-1185">Reference proteome</keyword>
<keyword evidence="2" id="KW-0547">Nucleotide-binding</keyword>
<protein>
    <submittedName>
        <fullName evidence="7">Bifunctional metallophosphatase/5'-nucleotidase</fullName>
    </submittedName>
</protein>
<dbReference type="GO" id="GO:0008253">
    <property type="term" value="F:5'-nucleotidase activity"/>
    <property type="evidence" value="ECO:0007669"/>
    <property type="project" value="TreeGrafter"/>
</dbReference>